<organism evidence="1 2">
    <name type="scientific">Phytophthora cactorum</name>
    <dbReference type="NCBI Taxonomy" id="29920"/>
    <lineage>
        <taxon>Eukaryota</taxon>
        <taxon>Sar</taxon>
        <taxon>Stramenopiles</taxon>
        <taxon>Oomycota</taxon>
        <taxon>Peronosporomycetes</taxon>
        <taxon>Peronosporales</taxon>
        <taxon>Peronosporaceae</taxon>
        <taxon>Phytophthora</taxon>
    </lineage>
</organism>
<evidence type="ECO:0000313" key="1">
    <source>
        <dbReference type="EMBL" id="KAG2927161.1"/>
    </source>
</evidence>
<dbReference type="VEuPathDB" id="FungiDB:PC110_g5308"/>
<proteinExistence type="predicted"/>
<protein>
    <submittedName>
        <fullName evidence="1">Uncharacterized protein</fullName>
    </submittedName>
</protein>
<gene>
    <name evidence="1" type="ORF">PC117_g14686</name>
</gene>
<name>A0A8T1CQB3_9STRA</name>
<evidence type="ECO:0000313" key="2">
    <source>
        <dbReference type="Proteomes" id="UP000736787"/>
    </source>
</evidence>
<sequence length="39" mass="4178">MDDGLTRSWALYNAASHQTATYVEAEIGAGGDIRPSHES</sequence>
<dbReference type="Proteomes" id="UP000736787">
    <property type="component" value="Unassembled WGS sequence"/>
</dbReference>
<comment type="caution">
    <text evidence="1">The sequence shown here is derived from an EMBL/GenBank/DDBJ whole genome shotgun (WGS) entry which is preliminary data.</text>
</comment>
<reference evidence="1" key="1">
    <citation type="submission" date="2018-10" db="EMBL/GenBank/DDBJ databases">
        <title>Effector identification in a new, highly contiguous assembly of the strawberry crown rot pathogen Phytophthora cactorum.</title>
        <authorList>
            <person name="Armitage A.D."/>
            <person name="Nellist C.F."/>
            <person name="Bates H."/>
            <person name="Vickerstaff R.J."/>
            <person name="Harrison R.J."/>
        </authorList>
    </citation>
    <scope>NUCLEOTIDE SEQUENCE</scope>
    <source>
        <strain evidence="1">4040</strain>
    </source>
</reference>
<accession>A0A8T1CQB3</accession>
<dbReference type="AlphaFoldDB" id="A0A8T1CQB3"/>
<dbReference type="EMBL" id="RCMK01000466">
    <property type="protein sequence ID" value="KAG2927161.1"/>
    <property type="molecule type" value="Genomic_DNA"/>
</dbReference>
<dbReference type="Gene3D" id="1.20.5.420">
    <property type="entry name" value="Immunoglobulin FC, subunit C"/>
    <property type="match status" value="1"/>
</dbReference>